<name>A0ABD1YYX0_9MARC</name>
<comment type="caution">
    <text evidence="1">The sequence shown here is derived from an EMBL/GenBank/DDBJ whole genome shotgun (WGS) entry which is preliminary data.</text>
</comment>
<dbReference type="Proteomes" id="UP001605036">
    <property type="component" value="Unassembled WGS sequence"/>
</dbReference>
<evidence type="ECO:0000313" key="2">
    <source>
        <dbReference type="Proteomes" id="UP001605036"/>
    </source>
</evidence>
<gene>
    <name evidence="1" type="ORF">R1flu_006396</name>
</gene>
<protein>
    <submittedName>
        <fullName evidence="1">Uncharacterized protein</fullName>
    </submittedName>
</protein>
<dbReference type="AlphaFoldDB" id="A0ABD1YYX0"/>
<accession>A0ABD1YYX0</accession>
<dbReference type="EMBL" id="JBHFFA010000003">
    <property type="protein sequence ID" value="KAL2634917.1"/>
    <property type="molecule type" value="Genomic_DNA"/>
</dbReference>
<organism evidence="1 2">
    <name type="scientific">Riccia fluitans</name>
    <dbReference type="NCBI Taxonomy" id="41844"/>
    <lineage>
        <taxon>Eukaryota</taxon>
        <taxon>Viridiplantae</taxon>
        <taxon>Streptophyta</taxon>
        <taxon>Embryophyta</taxon>
        <taxon>Marchantiophyta</taxon>
        <taxon>Marchantiopsida</taxon>
        <taxon>Marchantiidae</taxon>
        <taxon>Marchantiales</taxon>
        <taxon>Ricciaceae</taxon>
        <taxon>Riccia</taxon>
    </lineage>
</organism>
<evidence type="ECO:0000313" key="1">
    <source>
        <dbReference type="EMBL" id="KAL2634917.1"/>
    </source>
</evidence>
<keyword evidence="2" id="KW-1185">Reference proteome</keyword>
<sequence>MHLAGHEYELQLEKLRKEKDDDREQHNISLEAYKTQKLKDMEYVEERVKGVLEAKEATITQLKLELRHLHQQLLESANSILDDDNSDVASRTAEL</sequence>
<proteinExistence type="predicted"/>
<reference evidence="1 2" key="1">
    <citation type="submission" date="2024-09" db="EMBL/GenBank/DDBJ databases">
        <title>Chromosome-scale assembly of Riccia fluitans.</title>
        <authorList>
            <person name="Paukszto L."/>
            <person name="Sawicki J."/>
            <person name="Karawczyk K."/>
            <person name="Piernik-Szablinska J."/>
            <person name="Szczecinska M."/>
            <person name="Mazdziarz M."/>
        </authorList>
    </citation>
    <scope>NUCLEOTIDE SEQUENCE [LARGE SCALE GENOMIC DNA]</scope>
    <source>
        <strain evidence="1">Rf_01</strain>
        <tissue evidence="1">Aerial parts of the thallus</tissue>
    </source>
</reference>